<dbReference type="EMBL" id="LAZR01003871">
    <property type="protein sequence ID" value="KKN13909.1"/>
    <property type="molecule type" value="Genomic_DNA"/>
</dbReference>
<gene>
    <name evidence="1" type="ORF">LCGC14_1001420</name>
</gene>
<name>A0A0F9N7P0_9ZZZZ</name>
<proteinExistence type="predicted"/>
<organism evidence="1">
    <name type="scientific">marine sediment metagenome</name>
    <dbReference type="NCBI Taxonomy" id="412755"/>
    <lineage>
        <taxon>unclassified sequences</taxon>
        <taxon>metagenomes</taxon>
        <taxon>ecological metagenomes</taxon>
    </lineage>
</organism>
<reference evidence="1" key="1">
    <citation type="journal article" date="2015" name="Nature">
        <title>Complex archaea that bridge the gap between prokaryotes and eukaryotes.</title>
        <authorList>
            <person name="Spang A."/>
            <person name="Saw J.H."/>
            <person name="Jorgensen S.L."/>
            <person name="Zaremba-Niedzwiedzka K."/>
            <person name="Martijn J."/>
            <person name="Lind A.E."/>
            <person name="van Eijk R."/>
            <person name="Schleper C."/>
            <person name="Guy L."/>
            <person name="Ettema T.J."/>
        </authorList>
    </citation>
    <scope>NUCLEOTIDE SEQUENCE</scope>
</reference>
<evidence type="ECO:0000313" key="1">
    <source>
        <dbReference type="EMBL" id="KKN13909.1"/>
    </source>
</evidence>
<comment type="caution">
    <text evidence="1">The sequence shown here is derived from an EMBL/GenBank/DDBJ whole genome shotgun (WGS) entry which is preliminary data.</text>
</comment>
<sequence length="106" mass="12261">MKIWNLKSAMIIWVFAWGWFQAFDSCAPDRERWSGVQEHAQVTADEKATRQAESEARDAAKFAKMCADPMNRMAEICNPPKEHWFFTSWFADDRLSEAQEIAASID</sequence>
<accession>A0A0F9N7P0</accession>
<dbReference type="AlphaFoldDB" id="A0A0F9N7P0"/>
<protein>
    <submittedName>
        <fullName evidence="1">Uncharacterized protein</fullName>
    </submittedName>
</protein>